<accession>A0A9D4KWL5</accession>
<evidence type="ECO:0000256" key="3">
    <source>
        <dbReference type="ARBA" id="ARBA00023136"/>
    </source>
</evidence>
<reference evidence="6" key="2">
    <citation type="submission" date="2020-11" db="EMBL/GenBank/DDBJ databases">
        <authorList>
            <person name="McCartney M.A."/>
            <person name="Auch B."/>
            <person name="Kono T."/>
            <person name="Mallez S."/>
            <person name="Becker A."/>
            <person name="Gohl D.M."/>
            <person name="Silverstein K.A.T."/>
            <person name="Koren S."/>
            <person name="Bechman K.B."/>
            <person name="Herman A."/>
            <person name="Abrahante J.E."/>
            <person name="Garbe J."/>
        </authorList>
    </citation>
    <scope>NUCLEOTIDE SEQUENCE</scope>
    <source>
        <strain evidence="6">Duluth1</strain>
        <tissue evidence="6">Whole animal</tissue>
    </source>
</reference>
<keyword evidence="7" id="KW-1185">Reference proteome</keyword>
<gene>
    <name evidence="6" type="ORF">DPMN_088839</name>
</gene>
<evidence type="ECO:0000256" key="1">
    <source>
        <dbReference type="ARBA" id="ARBA00022692"/>
    </source>
</evidence>
<keyword evidence="1 4" id="KW-0812">Transmembrane</keyword>
<comment type="caution">
    <text evidence="6">The sequence shown here is derived from an EMBL/GenBank/DDBJ whole genome shotgun (WGS) entry which is preliminary data.</text>
</comment>
<organism evidence="6 7">
    <name type="scientific">Dreissena polymorpha</name>
    <name type="common">Zebra mussel</name>
    <name type="synonym">Mytilus polymorpha</name>
    <dbReference type="NCBI Taxonomy" id="45954"/>
    <lineage>
        <taxon>Eukaryota</taxon>
        <taxon>Metazoa</taxon>
        <taxon>Spiralia</taxon>
        <taxon>Lophotrochozoa</taxon>
        <taxon>Mollusca</taxon>
        <taxon>Bivalvia</taxon>
        <taxon>Autobranchia</taxon>
        <taxon>Heteroconchia</taxon>
        <taxon>Euheterodonta</taxon>
        <taxon>Imparidentia</taxon>
        <taxon>Neoheterodontei</taxon>
        <taxon>Myida</taxon>
        <taxon>Dreissenoidea</taxon>
        <taxon>Dreissenidae</taxon>
        <taxon>Dreissena</taxon>
    </lineage>
</organism>
<name>A0A9D4KWL5_DREPO</name>
<dbReference type="GO" id="GO:0005524">
    <property type="term" value="F:ATP binding"/>
    <property type="evidence" value="ECO:0007669"/>
    <property type="project" value="InterPro"/>
</dbReference>
<dbReference type="EMBL" id="JAIWYP010000003">
    <property type="protein sequence ID" value="KAH3846537.1"/>
    <property type="molecule type" value="Genomic_DNA"/>
</dbReference>
<feature type="domain" description="ABC transmembrane type-1" evidence="5">
    <location>
        <begin position="10"/>
        <end position="77"/>
    </location>
</feature>
<sequence length="101" mass="11323">MIGIVCACRDQRITQDVDKLCSTLSQIMAPLIISPFTIAYYIYKSHQRFVSYTHKGILSILLLQITKKFSQKIQGPTANFYGCLVGVCLFPGLILDEVFSS</sequence>
<keyword evidence="2 4" id="KW-1133">Transmembrane helix</keyword>
<dbReference type="GO" id="GO:0016020">
    <property type="term" value="C:membrane"/>
    <property type="evidence" value="ECO:0007669"/>
    <property type="project" value="InterPro"/>
</dbReference>
<dbReference type="AlphaFoldDB" id="A0A9D4KWL5"/>
<feature type="transmembrane region" description="Helical" evidence="4">
    <location>
        <begin position="20"/>
        <end position="43"/>
    </location>
</feature>
<evidence type="ECO:0000313" key="6">
    <source>
        <dbReference type="EMBL" id="KAH3846537.1"/>
    </source>
</evidence>
<evidence type="ECO:0000256" key="4">
    <source>
        <dbReference type="SAM" id="Phobius"/>
    </source>
</evidence>
<protein>
    <recommendedName>
        <fullName evidence="5">ABC transmembrane type-1 domain-containing protein</fullName>
    </recommendedName>
</protein>
<dbReference type="Pfam" id="PF06472">
    <property type="entry name" value="ABC_membrane_2"/>
    <property type="match status" value="1"/>
</dbReference>
<reference evidence="6" key="1">
    <citation type="journal article" date="2019" name="bioRxiv">
        <title>The Genome of the Zebra Mussel, Dreissena polymorpha: A Resource for Invasive Species Research.</title>
        <authorList>
            <person name="McCartney M.A."/>
            <person name="Auch B."/>
            <person name="Kono T."/>
            <person name="Mallez S."/>
            <person name="Zhang Y."/>
            <person name="Obille A."/>
            <person name="Becker A."/>
            <person name="Abrahante J.E."/>
            <person name="Garbe J."/>
            <person name="Badalamenti J.P."/>
            <person name="Herman A."/>
            <person name="Mangelson H."/>
            <person name="Liachko I."/>
            <person name="Sullivan S."/>
            <person name="Sone E.D."/>
            <person name="Koren S."/>
            <person name="Silverstein K.A.T."/>
            <person name="Beckman K.B."/>
            <person name="Gohl D.M."/>
        </authorList>
    </citation>
    <scope>NUCLEOTIDE SEQUENCE</scope>
    <source>
        <strain evidence="6">Duluth1</strain>
        <tissue evidence="6">Whole animal</tissue>
    </source>
</reference>
<evidence type="ECO:0000259" key="5">
    <source>
        <dbReference type="Pfam" id="PF06472"/>
    </source>
</evidence>
<dbReference type="Proteomes" id="UP000828390">
    <property type="component" value="Unassembled WGS sequence"/>
</dbReference>
<feature type="transmembrane region" description="Helical" evidence="4">
    <location>
        <begin position="78"/>
        <end position="95"/>
    </location>
</feature>
<dbReference type="InterPro" id="IPR011527">
    <property type="entry name" value="ABC1_TM_dom"/>
</dbReference>
<keyword evidence="3 4" id="KW-0472">Membrane</keyword>
<evidence type="ECO:0000256" key="2">
    <source>
        <dbReference type="ARBA" id="ARBA00022989"/>
    </source>
</evidence>
<proteinExistence type="predicted"/>
<dbReference type="GO" id="GO:0140359">
    <property type="term" value="F:ABC-type transporter activity"/>
    <property type="evidence" value="ECO:0007669"/>
    <property type="project" value="InterPro"/>
</dbReference>
<evidence type="ECO:0000313" key="7">
    <source>
        <dbReference type="Proteomes" id="UP000828390"/>
    </source>
</evidence>